<keyword evidence="2" id="KW-1185">Reference proteome</keyword>
<evidence type="ECO:0000313" key="2">
    <source>
        <dbReference type="Proteomes" id="UP001320706"/>
    </source>
</evidence>
<evidence type="ECO:0000313" key="1">
    <source>
        <dbReference type="EMBL" id="KAK8217415.1"/>
    </source>
</evidence>
<sequence length="1338" mass="140247">MALRCDGGLSVSLEGWKHSCMQVQHIPRQSTPTTLKSPFCIVILSWFLPYFVQICEEGLLIVVDPMSSWSRVLVGATLLCGLVLAQEPISTVTVRTCLATTYLFPTTTVYSTTIITSSPTGVSSTSSSSPSVSVQQYSDAQGETYLVYYNETFSGYILNDGTTRKRQASVPATLDRCLNSCDATDTCVAAVVSYGQCSLYSSVSGYEGLAGAQAAVRAVYASSNPVFANESAATSAGVSTGSTLSSTLSSNGGSTLSTTSTGSVLTGYGQQTQSTTSTSRSTTTTSSAVSSTTSLIGYGQSSSTTSSRTSSFSTSLMGYGGASTTTSSTGSKSTVSSSTLSSSTSTTTSTSPHTSATITSSLSTSSSSSSSTSTSTTSLMGYGTASSTTSGSSSSKSSSLLSSSTTSSTTSSSGTSSTSLTGYSAPSSTTSSSSRSSSTSSSTSTTTSSTSLTGYVGPSTTTPTSSSTSSSTTSTHSSSTSTSSSISVSSTSSPAGYGAGSTTSSGMSTSTSSSSTPTFACPAVNQQTVIDSNGQSYLIGCGNDTTGGGAGNGSPAPNSFNDCFGLCDNTTGCGGWTYLGATNGAGAGTCCLKLGTQANNEALQPGGSGKVGAVRIVSTTSSSTSSAPMVTTSPPTTSTASQTSTTYGSDSSFASQLSSYISSKLTSDEPQSTSDDTIVYITTSTSSTSSTSVSATTTGTASRSSTSSTVPSPTPVRSTGKRGLCYTQANYTLPWSLSGQNSQVSWSYDWFYQPCPVAQASSDASTYGSAGGYTYSGAGCGYQEDIEFIPLLYSNAADLMSNWSTAAQRAIDGGATALMSFNEPDLCASGSACMSVSAAVSAYQTAMQPFAGKALLGPSSRCMAHPSTNSSALSRSLLPMKPQISGNTSSDGAFTWAAERLRGCLETHEICRAKVGQISRFPTRILDVSVTVKLRQGDVERSPYKHQDGIAWGALSKTFQEAIAITRRLGYRYLWIDSLCIIQDDEEDCLRESAAMFDIYQGSALTIAATRASDGSGGCFARSPQEYRGYSVRGSWENEDEPRVFFRKIINHKAYDDLGKAAMWGASPWSSHPLLSRAWALQERLLAPRVLYYGPIELLWSCHSLTDCECHADIERRGALKLHSQLSDGRQTHLETISTWHTTVKAYTKLDLTFNSDKLAAIGGLARRQLPLRNGRYLAGVWEDSLLEDLCWTSLNEPQPDRTRGPTWSWVSVNGWVWFTELSQPRCVVNEVVLHTPLKDIFTRFTGGYITVSGPVVSVTVHYDLPTNTDRFDHPRFDPVIVYKDVRASFYWDRSIDNDAANGIRTLNVRSAKPIRCTELLTKSVSPQDLGSTPTMLT</sequence>
<dbReference type="Proteomes" id="UP001320706">
    <property type="component" value="Unassembled WGS sequence"/>
</dbReference>
<reference evidence="1" key="1">
    <citation type="submission" date="2024-02" db="EMBL/GenBank/DDBJ databases">
        <title>Metagenome Assembled Genome of Zalaria obscura JY119.</title>
        <authorList>
            <person name="Vighnesh L."/>
            <person name="Jagadeeshwari U."/>
            <person name="Venkata Ramana C."/>
            <person name="Sasikala C."/>
        </authorList>
    </citation>
    <scope>NUCLEOTIDE SEQUENCE</scope>
    <source>
        <strain evidence="1">JY119</strain>
    </source>
</reference>
<accession>A0ACC3SL05</accession>
<protein>
    <submittedName>
        <fullName evidence="1">Uncharacterized protein</fullName>
    </submittedName>
</protein>
<comment type="caution">
    <text evidence="1">The sequence shown here is derived from an EMBL/GenBank/DDBJ whole genome shotgun (WGS) entry which is preliminary data.</text>
</comment>
<gene>
    <name evidence="1" type="ORF">M8818_001171</name>
</gene>
<organism evidence="1 2">
    <name type="scientific">Zalaria obscura</name>
    <dbReference type="NCBI Taxonomy" id="2024903"/>
    <lineage>
        <taxon>Eukaryota</taxon>
        <taxon>Fungi</taxon>
        <taxon>Dikarya</taxon>
        <taxon>Ascomycota</taxon>
        <taxon>Pezizomycotina</taxon>
        <taxon>Dothideomycetes</taxon>
        <taxon>Dothideomycetidae</taxon>
        <taxon>Dothideales</taxon>
        <taxon>Zalariaceae</taxon>
        <taxon>Zalaria</taxon>
    </lineage>
</organism>
<name>A0ACC3SL05_9PEZI</name>
<proteinExistence type="predicted"/>
<dbReference type="EMBL" id="JAMKPW020000005">
    <property type="protein sequence ID" value="KAK8217415.1"/>
    <property type="molecule type" value="Genomic_DNA"/>
</dbReference>